<evidence type="ECO:0000313" key="1">
    <source>
        <dbReference type="EMBL" id="GHJ89509.1"/>
    </source>
</evidence>
<dbReference type="OrthoDB" id="10663675at2759"/>
<accession>A0A8H3U0F8</accession>
<dbReference type="Proteomes" id="UP000620104">
    <property type="component" value="Unassembled WGS sequence"/>
</dbReference>
<name>A0A8H3U0F8_9TREE</name>
<proteinExistence type="predicted"/>
<protein>
    <submittedName>
        <fullName evidence="1">Uncharacterized protein</fullName>
    </submittedName>
</protein>
<comment type="caution">
    <text evidence="1">The sequence shown here is derived from an EMBL/GenBank/DDBJ whole genome shotgun (WGS) entry which is preliminary data.</text>
</comment>
<gene>
    <name evidence="1" type="ORF">NliqN6_5911</name>
</gene>
<sequence>MSPGPRDDEDRLCHQVPASLQDATFAGQDTAPASNIGNGIQEHRIAEPSDQNGFASRIEFEQRAEADTVNVSAANLEAPVEDSFMIDEPPAEEDVLQTEQQTHMDLEYLKPLSSPVWVDYISDFIAVTRPLHTSLLSHAVKNRKPEGPALTTLERVIYSTNMALIAQWNLSHSAVQEIVV</sequence>
<dbReference type="EMBL" id="BLZA01000043">
    <property type="protein sequence ID" value="GHJ89509.1"/>
    <property type="molecule type" value="Genomic_DNA"/>
</dbReference>
<organism evidence="1 2">
    <name type="scientific">Naganishia liquefaciens</name>
    <dbReference type="NCBI Taxonomy" id="104408"/>
    <lineage>
        <taxon>Eukaryota</taxon>
        <taxon>Fungi</taxon>
        <taxon>Dikarya</taxon>
        <taxon>Basidiomycota</taxon>
        <taxon>Agaricomycotina</taxon>
        <taxon>Tremellomycetes</taxon>
        <taxon>Filobasidiales</taxon>
        <taxon>Filobasidiaceae</taxon>
        <taxon>Naganishia</taxon>
    </lineage>
</organism>
<dbReference type="AlphaFoldDB" id="A0A8H3U0F8"/>
<keyword evidence="2" id="KW-1185">Reference proteome</keyword>
<reference evidence="1" key="1">
    <citation type="submission" date="2020-07" db="EMBL/GenBank/DDBJ databases">
        <title>Draft Genome Sequence of a Deep-Sea Yeast, Naganishia (Cryptococcus) liquefaciens strain N6.</title>
        <authorList>
            <person name="Han Y.W."/>
            <person name="Kajitani R."/>
            <person name="Morimoto H."/>
            <person name="Parhat M."/>
            <person name="Tsubouchi H."/>
            <person name="Bakenova O."/>
            <person name="Ogata M."/>
            <person name="Argunhan B."/>
            <person name="Aoki R."/>
            <person name="Kajiwara S."/>
            <person name="Itoh T."/>
            <person name="Iwasaki H."/>
        </authorList>
    </citation>
    <scope>NUCLEOTIDE SEQUENCE</scope>
    <source>
        <strain evidence="1">N6</strain>
    </source>
</reference>
<evidence type="ECO:0000313" key="2">
    <source>
        <dbReference type="Proteomes" id="UP000620104"/>
    </source>
</evidence>